<dbReference type="NCBIfam" id="TIGR02878">
    <property type="entry name" value="spore_ypjB"/>
    <property type="match status" value="1"/>
</dbReference>
<name>A0ABS2T116_9BACI</name>
<evidence type="ECO:0000313" key="3">
    <source>
        <dbReference type="Proteomes" id="UP001179280"/>
    </source>
</evidence>
<keyword evidence="1" id="KW-0812">Transmembrane</keyword>
<feature type="transmembrane region" description="Helical" evidence="1">
    <location>
        <begin position="222"/>
        <end position="243"/>
    </location>
</feature>
<gene>
    <name evidence="2" type="ORF">JOC54_003457</name>
</gene>
<organism evidence="2 3">
    <name type="scientific">Shouchella xiaoxiensis</name>
    <dbReference type="NCBI Taxonomy" id="766895"/>
    <lineage>
        <taxon>Bacteria</taxon>
        <taxon>Bacillati</taxon>
        <taxon>Bacillota</taxon>
        <taxon>Bacilli</taxon>
        <taxon>Bacillales</taxon>
        <taxon>Bacillaceae</taxon>
        <taxon>Shouchella</taxon>
    </lineage>
</organism>
<comment type="caution">
    <text evidence="2">The sequence shown here is derived from an EMBL/GenBank/DDBJ whole genome shotgun (WGS) entry which is preliminary data.</text>
</comment>
<evidence type="ECO:0000256" key="1">
    <source>
        <dbReference type="SAM" id="Phobius"/>
    </source>
</evidence>
<dbReference type="RefSeq" id="WP_204467680.1">
    <property type="nucleotide sequence ID" value="NZ_JAFBCV010000012.1"/>
</dbReference>
<keyword evidence="3" id="KW-1185">Reference proteome</keyword>
<dbReference type="InterPro" id="IPR014231">
    <property type="entry name" value="Spore_YpjB"/>
</dbReference>
<dbReference type="Proteomes" id="UP001179280">
    <property type="component" value="Unassembled WGS sequence"/>
</dbReference>
<dbReference type="EMBL" id="JAFBCV010000012">
    <property type="protein sequence ID" value="MBM7840177.1"/>
    <property type="molecule type" value="Genomic_DNA"/>
</dbReference>
<keyword evidence="1" id="KW-0472">Membrane</keyword>
<proteinExistence type="predicted"/>
<accession>A0ABS2T116</accession>
<reference evidence="2" key="1">
    <citation type="submission" date="2021-01" db="EMBL/GenBank/DDBJ databases">
        <title>Genomic Encyclopedia of Type Strains, Phase IV (KMG-IV): sequencing the most valuable type-strain genomes for metagenomic binning, comparative biology and taxonomic classification.</title>
        <authorList>
            <person name="Goeker M."/>
        </authorList>
    </citation>
    <scope>NUCLEOTIDE SEQUENCE</scope>
    <source>
        <strain evidence="2">DSM 21943</strain>
    </source>
</reference>
<dbReference type="Pfam" id="PF09577">
    <property type="entry name" value="Spore_YpjB"/>
    <property type="match status" value="1"/>
</dbReference>
<sequence length="257" mass="30012">MGRKWLLLIVSMGIIFWSSESLAKEAHSWSELDQIAGQMLQFTKQDKIDEAKQLTSVFADELNEYSFEDQVWSMSALRTLVTTFEHADRALTSEEMTDAERFRLVTSFRLTVDSFLENDNPLWNQMELSIMDSLDRLDQAISSNDQTDFNHELNEYRSIYAMVRPAIQITVDGDQVQTLDDYNHFFLTSSLTDRELEDHVHEMRQSYQKLFHTNGKDEADPMIYWVMFTIGAPVILSLSYVGFRKYKAEKRKVKAKE</sequence>
<evidence type="ECO:0000313" key="2">
    <source>
        <dbReference type="EMBL" id="MBM7840177.1"/>
    </source>
</evidence>
<protein>
    <submittedName>
        <fullName evidence="2">Sporulation protein YpjB</fullName>
    </submittedName>
</protein>
<keyword evidence="1" id="KW-1133">Transmembrane helix</keyword>